<comment type="caution">
    <text evidence="1">The sequence shown here is derived from an EMBL/GenBank/DDBJ whole genome shotgun (WGS) entry which is preliminary data.</text>
</comment>
<reference evidence="1" key="1">
    <citation type="submission" date="2019-06" db="EMBL/GenBank/DDBJ databases">
        <authorList>
            <person name="Zheng W."/>
        </authorList>
    </citation>
    <scope>NUCLEOTIDE SEQUENCE</scope>
    <source>
        <strain evidence="1">QDHG01</strain>
    </source>
</reference>
<dbReference type="EMBL" id="RRYP01001325">
    <property type="protein sequence ID" value="TNV86083.1"/>
    <property type="molecule type" value="Genomic_DNA"/>
</dbReference>
<evidence type="ECO:0000313" key="2">
    <source>
        <dbReference type="Proteomes" id="UP000785679"/>
    </source>
</evidence>
<dbReference type="Proteomes" id="UP000785679">
    <property type="component" value="Unassembled WGS sequence"/>
</dbReference>
<gene>
    <name evidence="1" type="ORF">FGO68_gene6276</name>
</gene>
<name>A0A8J8P356_HALGN</name>
<protein>
    <submittedName>
        <fullName evidence="1">Uncharacterized protein</fullName>
    </submittedName>
</protein>
<sequence length="83" mass="9264">MARLLIYDRSAAHTSLISWLLLQEGGILNGGILLGLLQRGVNLALLPGCDREGPQLLPLDWRTYQIIVYLELSNLVLSLFFTI</sequence>
<accession>A0A8J8P356</accession>
<keyword evidence="2" id="KW-1185">Reference proteome</keyword>
<evidence type="ECO:0000313" key="1">
    <source>
        <dbReference type="EMBL" id="TNV86083.1"/>
    </source>
</evidence>
<dbReference type="AlphaFoldDB" id="A0A8J8P356"/>
<proteinExistence type="predicted"/>
<organism evidence="1 2">
    <name type="scientific">Halteria grandinella</name>
    <dbReference type="NCBI Taxonomy" id="5974"/>
    <lineage>
        <taxon>Eukaryota</taxon>
        <taxon>Sar</taxon>
        <taxon>Alveolata</taxon>
        <taxon>Ciliophora</taxon>
        <taxon>Intramacronucleata</taxon>
        <taxon>Spirotrichea</taxon>
        <taxon>Stichotrichia</taxon>
        <taxon>Sporadotrichida</taxon>
        <taxon>Halteriidae</taxon>
        <taxon>Halteria</taxon>
    </lineage>
</organism>